<keyword evidence="5" id="KW-0597">Phosphoprotein</keyword>
<dbReference type="PROSITE" id="PS50112">
    <property type="entry name" value="PAS"/>
    <property type="match status" value="1"/>
</dbReference>
<dbReference type="InterPro" id="IPR000014">
    <property type="entry name" value="PAS"/>
</dbReference>
<feature type="transmembrane region" description="Helical" evidence="15">
    <location>
        <begin position="40"/>
        <end position="60"/>
    </location>
</feature>
<evidence type="ECO:0000256" key="7">
    <source>
        <dbReference type="ARBA" id="ARBA00022692"/>
    </source>
</evidence>
<dbReference type="PANTHER" id="PTHR43711">
    <property type="entry name" value="TWO-COMPONENT HISTIDINE KINASE"/>
    <property type="match status" value="1"/>
</dbReference>
<gene>
    <name evidence="19" type="primary">rcsC_133</name>
    <name evidence="19" type="ORF">SDC9_52775</name>
</gene>
<dbReference type="PROSITE" id="PS50113">
    <property type="entry name" value="PAC"/>
    <property type="match status" value="1"/>
</dbReference>
<keyword evidence="12" id="KW-0902">Two-component regulatory system</keyword>
<proteinExistence type="predicted"/>
<dbReference type="PANTHER" id="PTHR43711:SF1">
    <property type="entry name" value="HISTIDINE KINASE 1"/>
    <property type="match status" value="1"/>
</dbReference>
<accession>A0A644WWQ8</accession>
<dbReference type="EMBL" id="VSSQ01001232">
    <property type="protein sequence ID" value="MPM06474.1"/>
    <property type="molecule type" value="Genomic_DNA"/>
</dbReference>
<evidence type="ECO:0000256" key="3">
    <source>
        <dbReference type="ARBA" id="ARBA00012438"/>
    </source>
</evidence>
<dbReference type="FunFam" id="1.10.287.130:FF:000004">
    <property type="entry name" value="Ethylene receptor 1"/>
    <property type="match status" value="1"/>
</dbReference>
<feature type="transmembrane region" description="Helical" evidence="15">
    <location>
        <begin position="167"/>
        <end position="187"/>
    </location>
</feature>
<keyword evidence="14" id="KW-0175">Coiled coil</keyword>
<name>A0A644WWQ8_9ZZZZ</name>
<comment type="catalytic activity">
    <reaction evidence="1">
        <text>ATP + protein L-histidine = ADP + protein N-phospho-L-histidine.</text>
        <dbReference type="EC" id="2.7.13.3"/>
    </reaction>
</comment>
<dbReference type="InterPro" id="IPR035965">
    <property type="entry name" value="PAS-like_dom_sf"/>
</dbReference>
<dbReference type="SMART" id="SM00091">
    <property type="entry name" value="PAS"/>
    <property type="match status" value="1"/>
</dbReference>
<evidence type="ECO:0000313" key="19">
    <source>
        <dbReference type="EMBL" id="MPM06474.1"/>
    </source>
</evidence>
<dbReference type="SUPFAM" id="SSF47384">
    <property type="entry name" value="Homodimeric domain of signal transducing histidine kinase"/>
    <property type="match status" value="1"/>
</dbReference>
<sequence>MENSIIIGLLQNIAILLAFTMLYENFWVKNEESKSLAAKILVGFVLSGIGLILIFTPWILGPGLVFDTRTVMISISGLFFGFVPTVITMLVTGTVRFVMGGDGMWMGVATIITSGTIGLLWRYFRPAWRTGKYLRELFALGLVVHLVMALCVLLLPPDKMIFTLKTIALPLVFLYTPATVLIGFLMLRQYFNARNSKAMVKLEELQKRFLKVLESGNIVSLLLDVDGHVKYCNNYLSQITGYSKEEIINQNWFLKFLPEEFKLHVYQVFCESIVNKKIDNNFYNPIETKSGELFYISWYNTVFLSEKGEVEAIASIGVDVTERIQYEKALENKNEEYKQVNLKLKKAKEKAEVSDRLKSAFLANMSHEIRTPMNGILGFADLLKNQDLPPEKQQQYIQIIEKSGVRMLNLINDIIEISKIETGVIHVHKEQVRISEMLDYVYTFFKPEMDEKGLHFKTGITIQEELIVKTDRDKLLSVLINLLKNAVKFTQVGFIELGCHVEGNQLFCYIKDTGIGIPDDKQAAIFERFIQADPEDKMARQGAGLGLAISKAYIEKMGGKIGMQSEEGKGSKFYFTLPL</sequence>
<dbReference type="InterPro" id="IPR004358">
    <property type="entry name" value="Sig_transdc_His_kin-like_C"/>
</dbReference>
<evidence type="ECO:0000256" key="14">
    <source>
        <dbReference type="SAM" id="Coils"/>
    </source>
</evidence>
<dbReference type="AlphaFoldDB" id="A0A644WWQ8"/>
<reference evidence="19" key="1">
    <citation type="submission" date="2019-08" db="EMBL/GenBank/DDBJ databases">
        <authorList>
            <person name="Kucharzyk K."/>
            <person name="Murdoch R.W."/>
            <person name="Higgins S."/>
            <person name="Loffler F."/>
        </authorList>
    </citation>
    <scope>NUCLEOTIDE SEQUENCE</scope>
</reference>
<evidence type="ECO:0000256" key="5">
    <source>
        <dbReference type="ARBA" id="ARBA00022553"/>
    </source>
</evidence>
<keyword evidence="7 15" id="KW-0812">Transmembrane</keyword>
<dbReference type="InterPro" id="IPR003661">
    <property type="entry name" value="HisK_dim/P_dom"/>
</dbReference>
<evidence type="ECO:0000256" key="4">
    <source>
        <dbReference type="ARBA" id="ARBA00022475"/>
    </source>
</evidence>
<dbReference type="NCBIfam" id="TIGR00229">
    <property type="entry name" value="sensory_box"/>
    <property type="match status" value="1"/>
</dbReference>
<evidence type="ECO:0000256" key="6">
    <source>
        <dbReference type="ARBA" id="ARBA00022679"/>
    </source>
</evidence>
<keyword evidence="6 19" id="KW-0808">Transferase</keyword>
<evidence type="ECO:0000256" key="15">
    <source>
        <dbReference type="SAM" id="Phobius"/>
    </source>
</evidence>
<comment type="subcellular location">
    <subcellularLocation>
        <location evidence="2">Cell membrane</location>
        <topology evidence="2">Multi-pass membrane protein</topology>
    </subcellularLocation>
</comment>
<keyword evidence="11 15" id="KW-1133">Transmembrane helix</keyword>
<dbReference type="Pfam" id="PF02518">
    <property type="entry name" value="HATPase_c"/>
    <property type="match status" value="1"/>
</dbReference>
<dbReference type="SMART" id="SM00387">
    <property type="entry name" value="HATPase_c"/>
    <property type="match status" value="1"/>
</dbReference>
<evidence type="ECO:0000259" key="17">
    <source>
        <dbReference type="PROSITE" id="PS50112"/>
    </source>
</evidence>
<dbReference type="InterPro" id="IPR011620">
    <property type="entry name" value="Sig_transdc_His_kinase_LytS_TM"/>
</dbReference>
<dbReference type="GO" id="GO:0000155">
    <property type="term" value="F:phosphorelay sensor kinase activity"/>
    <property type="evidence" value="ECO:0007669"/>
    <property type="project" value="InterPro"/>
</dbReference>
<dbReference type="Pfam" id="PF00512">
    <property type="entry name" value="HisKA"/>
    <property type="match status" value="1"/>
</dbReference>
<dbReference type="SMART" id="SM00388">
    <property type="entry name" value="HisKA"/>
    <property type="match status" value="1"/>
</dbReference>
<keyword evidence="9 19" id="KW-0418">Kinase</keyword>
<dbReference type="Pfam" id="PF13426">
    <property type="entry name" value="PAS_9"/>
    <property type="match status" value="1"/>
</dbReference>
<feature type="coiled-coil region" evidence="14">
    <location>
        <begin position="323"/>
        <end position="354"/>
    </location>
</feature>
<evidence type="ECO:0000259" key="16">
    <source>
        <dbReference type="PROSITE" id="PS50109"/>
    </source>
</evidence>
<keyword evidence="8" id="KW-0547">Nucleotide-binding</keyword>
<dbReference type="InterPro" id="IPR000700">
    <property type="entry name" value="PAS-assoc_C"/>
</dbReference>
<organism evidence="19">
    <name type="scientific">bioreactor metagenome</name>
    <dbReference type="NCBI Taxonomy" id="1076179"/>
    <lineage>
        <taxon>unclassified sequences</taxon>
        <taxon>metagenomes</taxon>
        <taxon>ecological metagenomes</taxon>
    </lineage>
</organism>
<dbReference type="EC" id="2.7.13.3" evidence="3"/>
<evidence type="ECO:0000256" key="11">
    <source>
        <dbReference type="ARBA" id="ARBA00022989"/>
    </source>
</evidence>
<dbReference type="GO" id="GO:0005524">
    <property type="term" value="F:ATP binding"/>
    <property type="evidence" value="ECO:0007669"/>
    <property type="project" value="UniProtKB-KW"/>
</dbReference>
<keyword evidence="10" id="KW-0067">ATP-binding</keyword>
<evidence type="ECO:0000256" key="8">
    <source>
        <dbReference type="ARBA" id="ARBA00022741"/>
    </source>
</evidence>
<evidence type="ECO:0000256" key="10">
    <source>
        <dbReference type="ARBA" id="ARBA00022840"/>
    </source>
</evidence>
<evidence type="ECO:0000256" key="13">
    <source>
        <dbReference type="ARBA" id="ARBA00023136"/>
    </source>
</evidence>
<dbReference type="CDD" id="cd16922">
    <property type="entry name" value="HATPase_EvgS-ArcB-TorS-like"/>
    <property type="match status" value="1"/>
</dbReference>
<dbReference type="Gene3D" id="1.10.287.130">
    <property type="match status" value="1"/>
</dbReference>
<dbReference type="Pfam" id="PF07694">
    <property type="entry name" value="5TM-5TMR_LYT"/>
    <property type="match status" value="1"/>
</dbReference>
<dbReference type="InterPro" id="IPR003594">
    <property type="entry name" value="HATPase_dom"/>
</dbReference>
<dbReference type="InterPro" id="IPR005467">
    <property type="entry name" value="His_kinase_dom"/>
</dbReference>
<dbReference type="FunFam" id="3.30.565.10:FF:000010">
    <property type="entry name" value="Sensor histidine kinase RcsC"/>
    <property type="match status" value="1"/>
</dbReference>
<dbReference type="GO" id="GO:0005886">
    <property type="term" value="C:plasma membrane"/>
    <property type="evidence" value="ECO:0007669"/>
    <property type="project" value="UniProtKB-SubCell"/>
</dbReference>
<dbReference type="GO" id="GO:0071555">
    <property type="term" value="P:cell wall organization"/>
    <property type="evidence" value="ECO:0007669"/>
    <property type="project" value="InterPro"/>
</dbReference>
<keyword evidence="4" id="KW-1003">Cell membrane</keyword>
<evidence type="ECO:0000256" key="2">
    <source>
        <dbReference type="ARBA" id="ARBA00004651"/>
    </source>
</evidence>
<feature type="transmembrane region" description="Helical" evidence="15">
    <location>
        <begin position="136"/>
        <end position="155"/>
    </location>
</feature>
<evidence type="ECO:0000256" key="12">
    <source>
        <dbReference type="ARBA" id="ARBA00023012"/>
    </source>
</evidence>
<feature type="transmembrane region" description="Helical" evidence="15">
    <location>
        <begin position="104"/>
        <end position="124"/>
    </location>
</feature>
<feature type="domain" description="PAS" evidence="17">
    <location>
        <begin position="205"/>
        <end position="281"/>
    </location>
</feature>
<dbReference type="CDD" id="cd00130">
    <property type="entry name" value="PAS"/>
    <property type="match status" value="1"/>
</dbReference>
<dbReference type="InterPro" id="IPR036890">
    <property type="entry name" value="HATPase_C_sf"/>
</dbReference>
<keyword evidence="13 15" id="KW-0472">Membrane</keyword>
<dbReference type="Gene3D" id="3.30.565.10">
    <property type="entry name" value="Histidine kinase-like ATPase, C-terminal domain"/>
    <property type="match status" value="1"/>
</dbReference>
<evidence type="ECO:0000259" key="18">
    <source>
        <dbReference type="PROSITE" id="PS50113"/>
    </source>
</evidence>
<dbReference type="PRINTS" id="PR00344">
    <property type="entry name" value="BCTRLSENSOR"/>
</dbReference>
<feature type="domain" description="Histidine kinase" evidence="16">
    <location>
        <begin position="364"/>
        <end position="579"/>
    </location>
</feature>
<protein>
    <recommendedName>
        <fullName evidence="3">histidine kinase</fullName>
        <ecNumber evidence="3">2.7.13.3</ecNumber>
    </recommendedName>
</protein>
<feature type="transmembrane region" description="Helical" evidence="15">
    <location>
        <begin position="72"/>
        <end position="92"/>
    </location>
</feature>
<evidence type="ECO:0000256" key="9">
    <source>
        <dbReference type="ARBA" id="ARBA00022777"/>
    </source>
</evidence>
<dbReference type="CDD" id="cd00082">
    <property type="entry name" value="HisKA"/>
    <property type="match status" value="1"/>
</dbReference>
<comment type="caution">
    <text evidence="19">The sequence shown here is derived from an EMBL/GenBank/DDBJ whole genome shotgun (WGS) entry which is preliminary data.</text>
</comment>
<dbReference type="InterPro" id="IPR036097">
    <property type="entry name" value="HisK_dim/P_sf"/>
</dbReference>
<dbReference type="PROSITE" id="PS50109">
    <property type="entry name" value="HIS_KIN"/>
    <property type="match status" value="1"/>
</dbReference>
<dbReference type="SUPFAM" id="SSF55785">
    <property type="entry name" value="PYP-like sensor domain (PAS domain)"/>
    <property type="match status" value="1"/>
</dbReference>
<feature type="domain" description="PAC" evidence="18">
    <location>
        <begin position="276"/>
        <end position="332"/>
    </location>
</feature>
<feature type="transmembrane region" description="Helical" evidence="15">
    <location>
        <begin position="6"/>
        <end position="28"/>
    </location>
</feature>
<dbReference type="InterPro" id="IPR050736">
    <property type="entry name" value="Sensor_HK_Regulatory"/>
</dbReference>
<evidence type="ECO:0000256" key="1">
    <source>
        <dbReference type="ARBA" id="ARBA00000085"/>
    </source>
</evidence>
<dbReference type="Gene3D" id="3.30.450.20">
    <property type="entry name" value="PAS domain"/>
    <property type="match status" value="1"/>
</dbReference>
<dbReference type="SUPFAM" id="SSF55874">
    <property type="entry name" value="ATPase domain of HSP90 chaperone/DNA topoisomerase II/histidine kinase"/>
    <property type="match status" value="1"/>
</dbReference>